<gene>
    <name evidence="2" type="ORF">CBRE1094_LOCUS44042</name>
</gene>
<accession>A0A7S2JJ40</accession>
<evidence type="ECO:0000313" key="2">
    <source>
        <dbReference type="EMBL" id="CAD9547924.1"/>
    </source>
</evidence>
<reference evidence="2" key="1">
    <citation type="submission" date="2021-01" db="EMBL/GenBank/DDBJ databases">
        <authorList>
            <person name="Corre E."/>
            <person name="Pelletier E."/>
            <person name="Niang G."/>
            <person name="Scheremetjew M."/>
            <person name="Finn R."/>
            <person name="Kale V."/>
            <person name="Holt S."/>
            <person name="Cochrane G."/>
            <person name="Meng A."/>
            <person name="Brown T."/>
            <person name="Cohen L."/>
        </authorList>
    </citation>
    <scope>NUCLEOTIDE SEQUENCE</scope>
    <source>
        <strain evidence="2">UTEX LB 985</strain>
    </source>
</reference>
<feature type="region of interest" description="Disordered" evidence="1">
    <location>
        <begin position="101"/>
        <end position="146"/>
    </location>
</feature>
<protein>
    <recommendedName>
        <fullName evidence="3">Tudor domain-containing protein</fullName>
    </recommendedName>
</protein>
<dbReference type="AlphaFoldDB" id="A0A7S2JJ40"/>
<organism evidence="2">
    <name type="scientific">Haptolina brevifila</name>
    <dbReference type="NCBI Taxonomy" id="156173"/>
    <lineage>
        <taxon>Eukaryota</taxon>
        <taxon>Haptista</taxon>
        <taxon>Haptophyta</taxon>
        <taxon>Prymnesiophyceae</taxon>
        <taxon>Prymnesiales</taxon>
        <taxon>Prymnesiaceae</taxon>
        <taxon>Haptolina</taxon>
    </lineage>
</organism>
<sequence>MTSETVEPPSQVARPSGQPLDAIGVAIGGTVEVLWDVELDDGSADAVWWAAKVEADASEDEAGAARLVYVADHGFEEETRRVLFLEGSFLWDTGLKERLPYRREGEAGPELDEGEEEENANEDDVKEEEEEEEEEHNAAAEHSVGSTVKARFQGGERYCAGTIQAAHADGTYDVLYEDHVLEQNGIKRNPKSAVLTEINSRFVLEWRFASSLSGVGSSCALISSGGLH</sequence>
<proteinExistence type="predicted"/>
<feature type="compositionally biased region" description="Acidic residues" evidence="1">
    <location>
        <begin position="107"/>
        <end position="135"/>
    </location>
</feature>
<evidence type="ECO:0000256" key="1">
    <source>
        <dbReference type="SAM" id="MobiDB-lite"/>
    </source>
</evidence>
<name>A0A7S2JJ40_9EUKA</name>
<dbReference type="Gene3D" id="2.30.30.140">
    <property type="match status" value="1"/>
</dbReference>
<dbReference type="EMBL" id="HBGU01080642">
    <property type="protein sequence ID" value="CAD9547924.1"/>
    <property type="molecule type" value="Transcribed_RNA"/>
</dbReference>
<evidence type="ECO:0008006" key="3">
    <source>
        <dbReference type="Google" id="ProtNLM"/>
    </source>
</evidence>